<name>A0A645D8T1_9ZZZZ</name>
<proteinExistence type="predicted"/>
<dbReference type="EMBL" id="VSSQ01034111">
    <property type="protein sequence ID" value="MPM85950.1"/>
    <property type="molecule type" value="Genomic_DNA"/>
</dbReference>
<dbReference type="AlphaFoldDB" id="A0A645D8T1"/>
<organism evidence="1">
    <name type="scientific">bioreactor metagenome</name>
    <dbReference type="NCBI Taxonomy" id="1076179"/>
    <lineage>
        <taxon>unclassified sequences</taxon>
        <taxon>metagenomes</taxon>
        <taxon>ecological metagenomes</taxon>
    </lineage>
</organism>
<protein>
    <submittedName>
        <fullName evidence="1">Uncharacterized protein</fullName>
    </submittedName>
</protein>
<sequence length="195" mass="21753">MGERWQFSAIPCIEESTFNKILERFYNFGISGLVRENIQNSLDGKLKGSNEPVIVTIKTGSVNKKDIPGLDEIKERIKSLKGQNSYTKETIEHMKNKMDNEIVNYISFEDYNTKGLTGAPKGQSSNPKDTWSIYAYNKGVHTEEDDESVEKSRGGSHGIGKIASNAASDLYMMYFANCDAEGNKHLGGTVQLIEQ</sequence>
<evidence type="ECO:0000313" key="1">
    <source>
        <dbReference type="EMBL" id="MPM85950.1"/>
    </source>
</evidence>
<comment type="caution">
    <text evidence="1">The sequence shown here is derived from an EMBL/GenBank/DDBJ whole genome shotgun (WGS) entry which is preliminary data.</text>
</comment>
<reference evidence="1" key="1">
    <citation type="submission" date="2019-08" db="EMBL/GenBank/DDBJ databases">
        <authorList>
            <person name="Kucharzyk K."/>
            <person name="Murdoch R.W."/>
            <person name="Higgins S."/>
            <person name="Loffler F."/>
        </authorList>
    </citation>
    <scope>NUCLEOTIDE SEQUENCE</scope>
</reference>
<gene>
    <name evidence="1" type="ORF">SDC9_133033</name>
</gene>
<accession>A0A645D8T1</accession>